<dbReference type="InterPro" id="IPR017937">
    <property type="entry name" value="Thioredoxin_CS"/>
</dbReference>
<evidence type="ECO:0000313" key="8">
    <source>
        <dbReference type="Proteomes" id="UP000670527"/>
    </source>
</evidence>
<organism evidence="7 8">
    <name type="scientific">Hymenobacter defluvii</name>
    <dbReference type="NCBI Taxonomy" id="2054411"/>
    <lineage>
        <taxon>Bacteria</taxon>
        <taxon>Pseudomonadati</taxon>
        <taxon>Bacteroidota</taxon>
        <taxon>Cytophagia</taxon>
        <taxon>Cytophagales</taxon>
        <taxon>Hymenobacteraceae</taxon>
        <taxon>Hymenobacter</taxon>
    </lineage>
</organism>
<keyword evidence="8" id="KW-1185">Reference proteome</keyword>
<dbReference type="EMBL" id="JAGETX010000008">
    <property type="protein sequence ID" value="MBO3271915.1"/>
    <property type="molecule type" value="Genomic_DNA"/>
</dbReference>
<keyword evidence="4" id="KW-0676">Redox-active center</keyword>
<comment type="caution">
    <text evidence="7">The sequence shown here is derived from an EMBL/GenBank/DDBJ whole genome shotgun (WGS) entry which is preliminary data.</text>
</comment>
<evidence type="ECO:0000259" key="6">
    <source>
        <dbReference type="PROSITE" id="PS51352"/>
    </source>
</evidence>
<dbReference type="Proteomes" id="UP000670527">
    <property type="component" value="Unassembled WGS sequence"/>
</dbReference>
<reference evidence="7 8" key="1">
    <citation type="submission" date="2021-03" db="EMBL/GenBank/DDBJ databases">
        <authorList>
            <person name="Kim M.K."/>
        </authorList>
    </citation>
    <scope>NUCLEOTIDE SEQUENCE [LARGE SCALE GENOMIC DNA]</scope>
    <source>
        <strain evidence="7 8">BT507</strain>
    </source>
</reference>
<sequence length="492" mass="54092">MKKYLLVLLLAAPWVAKAQTPIPFTVKGTIGKLNPPDKVYMLCDGDFIASVSPINGVFEITGTVDTPRWAWLLLARDGKSVYTVGAERLSLFLSKGTITVSSTDSIHKAIIKGPKPMMEYQALQASIKQAYAKHKRQLPPQTTDTLAIKEWQAAQDSIFTKKRTQILKAYAQANPTSFVSLDALQQAGGLFVPNYAEVGTLYQALSPEVRNSPEGRKYGELLQVVKKASSPPASAYRVTAKMPNQVASAKPQALPVVPDSVIRKAVVQYQESQAATYQAVHEQRRKARNQQLAAYVKAHPDSYVSLDAVMQIGGPVPDYAEVAPLYKALSPAIKNTSEGKKYGEKLSVLAATAVGAQAPGFTQPTPEGKPVSLADYRGKYVLIDFWASWCGPCRAENPNVVKLYNEFKHKKFDVLSVSLDSEEDREKWLKAVQTDQLAWTQVSDLKGWDNQAAKLYHIQAIPQNFLVDPSGKIVATNLRGDELQAALDKYIK</sequence>
<dbReference type="Gene3D" id="3.40.30.10">
    <property type="entry name" value="Glutaredoxin"/>
    <property type="match status" value="1"/>
</dbReference>
<dbReference type="SUPFAM" id="SSF52833">
    <property type="entry name" value="Thioredoxin-like"/>
    <property type="match status" value="1"/>
</dbReference>
<evidence type="ECO:0000256" key="5">
    <source>
        <dbReference type="SAM" id="SignalP"/>
    </source>
</evidence>
<keyword evidence="3" id="KW-1015">Disulfide bond</keyword>
<accession>A0ABS3TE36</accession>
<dbReference type="InterPro" id="IPR025380">
    <property type="entry name" value="DUF4369"/>
</dbReference>
<feature type="chain" id="PRO_5047526451" evidence="5">
    <location>
        <begin position="19"/>
        <end position="492"/>
    </location>
</feature>
<dbReference type="InterPro" id="IPR036249">
    <property type="entry name" value="Thioredoxin-like_sf"/>
</dbReference>
<dbReference type="InterPro" id="IPR013766">
    <property type="entry name" value="Thioredoxin_domain"/>
</dbReference>
<dbReference type="InterPro" id="IPR000866">
    <property type="entry name" value="AhpC/TSA"/>
</dbReference>
<gene>
    <name evidence="7" type="ORF">J4D97_14750</name>
</gene>
<evidence type="ECO:0000256" key="1">
    <source>
        <dbReference type="ARBA" id="ARBA00004196"/>
    </source>
</evidence>
<evidence type="ECO:0000256" key="2">
    <source>
        <dbReference type="ARBA" id="ARBA00022748"/>
    </source>
</evidence>
<dbReference type="CDD" id="cd02966">
    <property type="entry name" value="TlpA_like_family"/>
    <property type="match status" value="1"/>
</dbReference>
<dbReference type="PROSITE" id="PS51352">
    <property type="entry name" value="THIOREDOXIN_2"/>
    <property type="match status" value="1"/>
</dbReference>
<dbReference type="RefSeq" id="WP_208308209.1">
    <property type="nucleotide sequence ID" value="NZ_JAGETX010000008.1"/>
</dbReference>
<keyword evidence="5" id="KW-0732">Signal</keyword>
<dbReference type="InterPro" id="IPR050553">
    <property type="entry name" value="Thioredoxin_ResA/DsbE_sf"/>
</dbReference>
<feature type="domain" description="Thioredoxin" evidence="6">
    <location>
        <begin position="352"/>
        <end position="492"/>
    </location>
</feature>
<dbReference type="Pfam" id="PF00578">
    <property type="entry name" value="AhpC-TSA"/>
    <property type="match status" value="1"/>
</dbReference>
<dbReference type="PROSITE" id="PS00194">
    <property type="entry name" value="THIOREDOXIN_1"/>
    <property type="match status" value="1"/>
</dbReference>
<proteinExistence type="predicted"/>
<evidence type="ECO:0000313" key="7">
    <source>
        <dbReference type="EMBL" id="MBO3271915.1"/>
    </source>
</evidence>
<dbReference type="PANTHER" id="PTHR42852">
    <property type="entry name" value="THIOL:DISULFIDE INTERCHANGE PROTEIN DSBE"/>
    <property type="match status" value="1"/>
</dbReference>
<evidence type="ECO:0000256" key="3">
    <source>
        <dbReference type="ARBA" id="ARBA00023157"/>
    </source>
</evidence>
<evidence type="ECO:0000256" key="4">
    <source>
        <dbReference type="ARBA" id="ARBA00023284"/>
    </source>
</evidence>
<dbReference type="PANTHER" id="PTHR42852:SF6">
    <property type="entry name" value="THIOL:DISULFIDE INTERCHANGE PROTEIN DSBE"/>
    <property type="match status" value="1"/>
</dbReference>
<comment type="subcellular location">
    <subcellularLocation>
        <location evidence="1">Cell envelope</location>
    </subcellularLocation>
</comment>
<protein>
    <submittedName>
        <fullName evidence="7">Redoxin domain-containing protein</fullName>
    </submittedName>
</protein>
<keyword evidence="2" id="KW-0201">Cytochrome c-type biogenesis</keyword>
<name>A0ABS3TE36_9BACT</name>
<feature type="signal peptide" evidence="5">
    <location>
        <begin position="1"/>
        <end position="18"/>
    </location>
</feature>
<dbReference type="Pfam" id="PF14289">
    <property type="entry name" value="DUF4369"/>
    <property type="match status" value="1"/>
</dbReference>